<evidence type="ECO:0008006" key="4">
    <source>
        <dbReference type="Google" id="ProtNLM"/>
    </source>
</evidence>
<accession>A0A7K3WUX5</accession>
<keyword evidence="1" id="KW-0732">Signal</keyword>
<reference evidence="2 3" key="1">
    <citation type="submission" date="2020-02" db="EMBL/GenBank/DDBJ databases">
        <title>Out from the shadows clarifying the taxonomy of the family Cryomorphaceae and related taxa by utilizing the GTDB taxonomic framework.</title>
        <authorList>
            <person name="Bowman J.P."/>
        </authorList>
    </citation>
    <scope>NUCLEOTIDE SEQUENCE [LARGE SCALE GENOMIC DNA]</scope>
    <source>
        <strain evidence="2 3">QSSC 1-22</strain>
    </source>
</reference>
<dbReference type="AlphaFoldDB" id="A0A7K3WUX5"/>
<organism evidence="2 3">
    <name type="scientific">Cryomorpha ignava</name>
    <dbReference type="NCBI Taxonomy" id="101383"/>
    <lineage>
        <taxon>Bacteria</taxon>
        <taxon>Pseudomonadati</taxon>
        <taxon>Bacteroidota</taxon>
        <taxon>Flavobacteriia</taxon>
        <taxon>Flavobacteriales</taxon>
        <taxon>Cryomorphaceae</taxon>
        <taxon>Cryomorpha</taxon>
    </lineage>
</organism>
<feature type="chain" id="PRO_5029525888" description="S9 family peptidase" evidence="1">
    <location>
        <begin position="23"/>
        <end position="93"/>
    </location>
</feature>
<evidence type="ECO:0000256" key="1">
    <source>
        <dbReference type="SAM" id="SignalP"/>
    </source>
</evidence>
<keyword evidence="3" id="KW-1185">Reference proteome</keyword>
<proteinExistence type="predicted"/>
<dbReference type="RefSeq" id="WP_163286246.1">
    <property type="nucleotide sequence ID" value="NZ_JAAGVY010000034.1"/>
</dbReference>
<protein>
    <recommendedName>
        <fullName evidence="4">S9 family peptidase</fullName>
    </recommendedName>
</protein>
<sequence length="93" mass="10921">MMRLLKLSIIIPFIALQIIANGQTVDKDPLTTEELNDHVTLLLKKKRIYKKLLRQDQHGDSAIYVKVDRSQNLMRDEPFINDGVKYYYWDVGN</sequence>
<gene>
    <name evidence="2" type="ORF">G3O08_15215</name>
</gene>
<feature type="signal peptide" evidence="1">
    <location>
        <begin position="1"/>
        <end position="22"/>
    </location>
</feature>
<evidence type="ECO:0000313" key="2">
    <source>
        <dbReference type="EMBL" id="NEN24851.1"/>
    </source>
</evidence>
<comment type="caution">
    <text evidence="2">The sequence shown here is derived from an EMBL/GenBank/DDBJ whole genome shotgun (WGS) entry which is preliminary data.</text>
</comment>
<evidence type="ECO:0000313" key="3">
    <source>
        <dbReference type="Proteomes" id="UP000486602"/>
    </source>
</evidence>
<dbReference type="EMBL" id="JAAGVY010000034">
    <property type="protein sequence ID" value="NEN24851.1"/>
    <property type="molecule type" value="Genomic_DNA"/>
</dbReference>
<dbReference type="Proteomes" id="UP000486602">
    <property type="component" value="Unassembled WGS sequence"/>
</dbReference>
<name>A0A7K3WUX5_9FLAO</name>